<evidence type="ECO:0000313" key="1">
    <source>
        <dbReference type="EMBL" id="CAA7270766.1"/>
    </source>
</evidence>
<name>A0A8S0X162_CYCAE</name>
<proteinExistence type="predicted"/>
<protein>
    <submittedName>
        <fullName evidence="1">Uncharacterized protein</fullName>
    </submittedName>
</protein>
<dbReference type="EMBL" id="CACVBS010000096">
    <property type="protein sequence ID" value="CAA7270766.1"/>
    <property type="molecule type" value="Genomic_DNA"/>
</dbReference>
<comment type="caution">
    <text evidence="1">The sequence shown here is derived from an EMBL/GenBank/DDBJ whole genome shotgun (WGS) entry which is preliminary data.</text>
</comment>
<dbReference type="AlphaFoldDB" id="A0A8S0X162"/>
<reference evidence="1 2" key="1">
    <citation type="submission" date="2020-01" db="EMBL/GenBank/DDBJ databases">
        <authorList>
            <person name="Gupta K D."/>
        </authorList>
    </citation>
    <scope>NUCLEOTIDE SEQUENCE [LARGE SCALE GENOMIC DNA]</scope>
</reference>
<organism evidence="1 2">
    <name type="scientific">Cyclocybe aegerita</name>
    <name type="common">Black poplar mushroom</name>
    <name type="synonym">Agrocybe aegerita</name>
    <dbReference type="NCBI Taxonomy" id="1973307"/>
    <lineage>
        <taxon>Eukaryota</taxon>
        <taxon>Fungi</taxon>
        <taxon>Dikarya</taxon>
        <taxon>Basidiomycota</taxon>
        <taxon>Agaricomycotina</taxon>
        <taxon>Agaricomycetes</taxon>
        <taxon>Agaricomycetidae</taxon>
        <taxon>Agaricales</taxon>
        <taxon>Agaricineae</taxon>
        <taxon>Bolbitiaceae</taxon>
        <taxon>Cyclocybe</taxon>
    </lineage>
</organism>
<dbReference type="Proteomes" id="UP000467700">
    <property type="component" value="Unassembled WGS sequence"/>
</dbReference>
<sequence>MVFIANSMPPVAVIQQPYMQRQIPLNVPQTFPPNWEEYFADADTSTIPTEEQLYHPWYQTDEDFNKYYEPIGVNVKALVFAVMHVLDVPTSAIPEVTTTAGGAFNAVFCITLPLPTPKDASFASPPGFQG</sequence>
<gene>
    <name evidence="1" type="ORF">AAE3_LOCUS13009</name>
</gene>
<evidence type="ECO:0000313" key="2">
    <source>
        <dbReference type="Proteomes" id="UP000467700"/>
    </source>
</evidence>
<accession>A0A8S0X162</accession>
<keyword evidence="2" id="KW-1185">Reference proteome</keyword>